<reference evidence="1 2" key="1">
    <citation type="submission" date="2024-01" db="EMBL/GenBank/DDBJ databases">
        <title>Genome assemblies of Stephania.</title>
        <authorList>
            <person name="Yang L."/>
        </authorList>
    </citation>
    <scope>NUCLEOTIDE SEQUENCE [LARGE SCALE GENOMIC DNA]</scope>
    <source>
        <strain evidence="1">JXDWG</strain>
        <tissue evidence="1">Leaf</tissue>
    </source>
</reference>
<dbReference type="AlphaFoldDB" id="A0AAP0PD51"/>
<dbReference type="Proteomes" id="UP001419268">
    <property type="component" value="Unassembled WGS sequence"/>
</dbReference>
<evidence type="ECO:0000313" key="2">
    <source>
        <dbReference type="Proteomes" id="UP001419268"/>
    </source>
</evidence>
<proteinExistence type="predicted"/>
<accession>A0AAP0PD51</accession>
<organism evidence="1 2">
    <name type="scientific">Stephania cephalantha</name>
    <dbReference type="NCBI Taxonomy" id="152367"/>
    <lineage>
        <taxon>Eukaryota</taxon>
        <taxon>Viridiplantae</taxon>
        <taxon>Streptophyta</taxon>
        <taxon>Embryophyta</taxon>
        <taxon>Tracheophyta</taxon>
        <taxon>Spermatophyta</taxon>
        <taxon>Magnoliopsida</taxon>
        <taxon>Ranunculales</taxon>
        <taxon>Menispermaceae</taxon>
        <taxon>Menispermoideae</taxon>
        <taxon>Cissampelideae</taxon>
        <taxon>Stephania</taxon>
    </lineage>
</organism>
<protein>
    <submittedName>
        <fullName evidence="1">Uncharacterized protein</fullName>
    </submittedName>
</protein>
<name>A0AAP0PD51_9MAGN</name>
<keyword evidence="2" id="KW-1185">Reference proteome</keyword>
<gene>
    <name evidence="1" type="ORF">Scep_009398</name>
</gene>
<sequence length="232" mass="25102">MQITLNLGEVNLTSIASSRSAITRRRAVLGPLAVVAAQPSSPLQLAGRRAVGRRRRPSPESRRIAAGAVRASAGRPAAAERRLHRSSVRTAHRPRRCLLACTAGRPPPPPDLNPPLLARAAGHRPPAAPCWQRSPRRAATLLLPRRPRRPPPRPCVIAAGRRLASVLLRRWPSAPYPCWCCLARSPPLLTSRGLRVAAAPTSRPSRRSAHAAALASRSRRISFFPGDFSLSL</sequence>
<comment type="caution">
    <text evidence="1">The sequence shown here is derived from an EMBL/GenBank/DDBJ whole genome shotgun (WGS) entry which is preliminary data.</text>
</comment>
<dbReference type="EMBL" id="JBBNAG010000004">
    <property type="protein sequence ID" value="KAK9139717.1"/>
    <property type="molecule type" value="Genomic_DNA"/>
</dbReference>
<evidence type="ECO:0000313" key="1">
    <source>
        <dbReference type="EMBL" id="KAK9139717.1"/>
    </source>
</evidence>